<proteinExistence type="inferred from homology"/>
<evidence type="ECO:0000313" key="5">
    <source>
        <dbReference type="EMBL" id="CCE57087.1"/>
    </source>
</evidence>
<feature type="domain" description="Herpesvirus UL87 N-terminal" evidence="4">
    <location>
        <begin position="19"/>
        <end position="220"/>
    </location>
</feature>
<name>H2A2B8_MUHV1</name>
<gene>
    <name evidence="5" type="primary">M87</name>
</gene>
<feature type="compositionally biased region" description="Low complexity" evidence="2">
    <location>
        <begin position="409"/>
        <end position="425"/>
    </location>
</feature>
<evidence type="ECO:0000256" key="1">
    <source>
        <dbReference type="ARBA" id="ARBA00007679"/>
    </source>
</evidence>
<dbReference type="InterPro" id="IPR004285">
    <property type="entry name" value="Herpes_UL87_C"/>
</dbReference>
<organism evidence="5 6">
    <name type="scientific">Murid herpesvirus 1</name>
    <name type="common">MuHV-1</name>
    <name type="synonym">Mouse cytomegalovirus</name>
    <dbReference type="NCBI Taxonomy" id="10366"/>
    <lineage>
        <taxon>Viruses</taxon>
        <taxon>Duplodnaviria</taxon>
        <taxon>Heunggongvirae</taxon>
        <taxon>Peploviricota</taxon>
        <taxon>Herviviricetes</taxon>
        <taxon>Herpesvirales</taxon>
        <taxon>Orthoherpesviridae</taxon>
        <taxon>Betaherpesvirinae</taxon>
        <taxon>Muromegalovirus</taxon>
        <taxon>Muromegalovirus muridbeta1</taxon>
    </lineage>
</organism>
<evidence type="ECO:0000259" key="4">
    <source>
        <dbReference type="Pfam" id="PF04532"/>
    </source>
</evidence>
<feature type="region of interest" description="Disordered" evidence="2">
    <location>
        <begin position="385"/>
        <end position="425"/>
    </location>
</feature>
<organismHost>
    <name type="scientific">Mus musculus</name>
    <name type="common">Mouse</name>
    <dbReference type="NCBI Taxonomy" id="10090"/>
</organismHost>
<dbReference type="InterPro" id="IPR007618">
    <property type="entry name" value="Herpes_UL87_N"/>
</dbReference>
<comment type="similarity">
    <text evidence="1">Belongs to the herpesviridae UL87 family.</text>
</comment>
<reference evidence="5 6" key="1">
    <citation type="journal article" date="2013" name="Virology">
        <title>The genome of murine cytomegalovirus is shaped by purifying selection and extensive recombination.</title>
        <authorList>
            <person name="Smith L.M."/>
            <person name="McWhorter A.R."/>
            <person name="Shellam G.R."/>
            <person name="Redwood A.J."/>
        </authorList>
    </citation>
    <scope>NUCLEOTIDE SEQUENCE [LARGE SCALE GENOMIC DNA]</scope>
    <source>
        <strain evidence="5">N1</strain>
    </source>
</reference>
<accession>H2A2B8</accession>
<evidence type="ECO:0000313" key="6">
    <source>
        <dbReference type="Proteomes" id="UP000122533"/>
    </source>
</evidence>
<evidence type="ECO:0000259" key="3">
    <source>
        <dbReference type="Pfam" id="PF03043"/>
    </source>
</evidence>
<dbReference type="Proteomes" id="UP000122533">
    <property type="component" value="Segment"/>
</dbReference>
<dbReference type="MINT" id="H2A2B8"/>
<evidence type="ECO:0000256" key="2">
    <source>
        <dbReference type="SAM" id="MobiDB-lite"/>
    </source>
</evidence>
<feature type="domain" description="Herpesvirus UL87 C-terminal" evidence="3">
    <location>
        <begin position="226"/>
        <end position="894"/>
    </location>
</feature>
<dbReference type="Pfam" id="PF03043">
    <property type="entry name" value="Herpes_UL87"/>
    <property type="match status" value="1"/>
</dbReference>
<dbReference type="IntAct" id="H2A2B8">
    <property type="interactions" value="13"/>
</dbReference>
<sequence>MMSASDGSPASLSCLDPALIVKSPTARVKSAPVCVNSYNLTREISPFEDSRLSQAVTVDEEHISSIFRTLMAAGPDPGATDEDKARVVLCRLLMGPVAVPCYCDEWDVDDYLAKCAYRCSGPALYVHRSRCRCGAEGGGTMFTLLHDHYTTHVFRGLLSLSEWNVRLTDVFCACNAFRSDRYVMAVLPKHQSVFIEYYPYFLVCLARYLTVPEIDDCANSMTAHLGPAIAARVGVHYKMLFGANARPPRVTEVARRANYDLFLLELQKLWLNVSYRNAVTRDFFETVFSAFHHETGKVMLALRSPGRQPLFPRWISMSRFKKQVLYFELEVRCTKSRKDELKNALIFRKTSVLFADHDVIWRNLFYTYYAWCAHRGFGGESRLWGPSGSGGGAATESERGGGVRGRDQATTASAAAAAAASTDDDASAASTESGVAVSAPAAAATSAAKAHPHAPAAPTVVGGGQGTAVSSTATQKYVKIVDRLALVRLRFRERRLAAEAAVGSGSGSVEGAVAGGTSGVQTDVKADEPVAVPSFDFDPYRCLVRHRAAEGVRREGEGSVYGARKIIGGREFSEMTAVSLNRVAVNAFNTNRVINLKATIVQTPRLSAFYVPRNMTHSFVMYKHTFKEPPYTVSTFVSNDAAHTNSLNVNIRGSYQEFLYALSVYKLYVNIENFFLPASVCNSNSSLDVHGIEDQGVIRSERDKVYWTTNFPCMISNTDNINVGWFKAATAIIPKVSGVALENVLLKELAYVTSIDQLCVDYTLHRVFTVLETRNCYQIPFLSKQFILFVRIMMLRICGLEHRLAVDRLIFRAIRQGVFDYHKNTVAHTKIKHTCALVGTRLANNVPKVLVKNKKIKLDYLGRNANLLTLCRHVDHACVDAHRLEALIGVLDCLEKLTSIDRTKEALTRARVRLCGGYRPEAATSRR</sequence>
<dbReference type="Pfam" id="PF04532">
    <property type="entry name" value="DUF587"/>
    <property type="match status" value="1"/>
</dbReference>
<feature type="compositionally biased region" description="Basic and acidic residues" evidence="2">
    <location>
        <begin position="396"/>
        <end position="407"/>
    </location>
</feature>
<dbReference type="EMBL" id="HE610454">
    <property type="protein sequence ID" value="CCE57087.1"/>
    <property type="molecule type" value="Genomic_DNA"/>
</dbReference>
<protein>
    <submittedName>
        <fullName evidence="5">M87 protein</fullName>
    </submittedName>
</protein>